<evidence type="ECO:0000313" key="1">
    <source>
        <dbReference type="EMBL" id="RAG82487.1"/>
    </source>
</evidence>
<gene>
    <name evidence="1" type="ORF">DN069_27290</name>
</gene>
<organism evidence="1 2">
    <name type="scientific">Streptacidiphilus pinicola</name>
    <dbReference type="NCBI Taxonomy" id="2219663"/>
    <lineage>
        <taxon>Bacteria</taxon>
        <taxon>Bacillati</taxon>
        <taxon>Actinomycetota</taxon>
        <taxon>Actinomycetes</taxon>
        <taxon>Kitasatosporales</taxon>
        <taxon>Streptomycetaceae</taxon>
        <taxon>Streptacidiphilus</taxon>
    </lineage>
</organism>
<accession>A0A2X0ID94</accession>
<dbReference type="AlphaFoldDB" id="A0A2X0ID94"/>
<comment type="caution">
    <text evidence="1">The sequence shown here is derived from an EMBL/GenBank/DDBJ whole genome shotgun (WGS) entry which is preliminary data.</text>
</comment>
<dbReference type="GO" id="GO:0016740">
    <property type="term" value="F:transferase activity"/>
    <property type="evidence" value="ECO:0007669"/>
    <property type="project" value="UniProtKB-KW"/>
</dbReference>
<dbReference type="OrthoDB" id="279684at2"/>
<dbReference type="Pfam" id="PF08843">
    <property type="entry name" value="AbiEii"/>
    <property type="match status" value="1"/>
</dbReference>
<reference evidence="1 2" key="1">
    <citation type="submission" date="2018-06" db="EMBL/GenBank/DDBJ databases">
        <title>Streptacidiphilus pinicola sp. nov., isolated from pine grove soil.</title>
        <authorList>
            <person name="Roh S.G."/>
            <person name="Park S."/>
            <person name="Kim M.-K."/>
            <person name="Yun B.-R."/>
            <person name="Park J."/>
            <person name="Kim M.J."/>
            <person name="Kim Y.S."/>
            <person name="Kim S.B."/>
        </authorList>
    </citation>
    <scope>NUCLEOTIDE SEQUENCE [LARGE SCALE GENOMIC DNA]</scope>
    <source>
        <strain evidence="1 2">MMS16-CNU450</strain>
    </source>
</reference>
<dbReference type="Proteomes" id="UP000248889">
    <property type="component" value="Unassembled WGS sequence"/>
</dbReference>
<keyword evidence="1" id="KW-0808">Transferase</keyword>
<dbReference type="EMBL" id="QKYN01000113">
    <property type="protein sequence ID" value="RAG82487.1"/>
    <property type="molecule type" value="Genomic_DNA"/>
</dbReference>
<dbReference type="InterPro" id="IPR014942">
    <property type="entry name" value="AbiEii"/>
</dbReference>
<sequence>MTGDVEDRDPWSRWPADAGLPHTPLADQVRAERMLPVTLRPIEDARVRQYGRFEPALKHYGNAFRAGEPVFADEGLAHAWTQARRAALDLVLAAIASSAWADSLVLRGSVLLRAWCGEAAREPGDLDFVVVPQSWDIGHPATSAMLTGIAHAAQQTADRAGGPVRFDASGAVSDEIWTYDRVPGRRLVLPWTAGELPGGVVQLDFVFDEELPEPPAATHLAALAASSGTAGARLLAVSPGLSLAWKLKWLVTDAYPQGKDLYDAMLLAEYGPIPYELVGAAFTTADLTEVWTPPRPGDLDQLAEQVDWEPFVADHPALPTDLDEVIGRLRRALAPMFRGLPARGEPEHPLYVACLVRRLRAERAAFAADPDLPALLGRLADQGLSVAVAVVFIRELLGPDRCDVPTARELLLAHPAWAERWDRGATRSYAQARLDRL</sequence>
<keyword evidence="2" id="KW-1185">Reference proteome</keyword>
<proteinExistence type="predicted"/>
<dbReference type="RefSeq" id="WP_111505330.1">
    <property type="nucleotide sequence ID" value="NZ_QKYN01000113.1"/>
</dbReference>
<evidence type="ECO:0000313" key="2">
    <source>
        <dbReference type="Proteomes" id="UP000248889"/>
    </source>
</evidence>
<protein>
    <submittedName>
        <fullName evidence="1">Nucleotidyl transferase AbiEii/AbiGii toxin family protein</fullName>
    </submittedName>
</protein>
<name>A0A2X0ID94_9ACTN</name>